<feature type="domain" description="Reverse transcriptase Ty1/copia-type" evidence="1">
    <location>
        <begin position="9"/>
        <end position="96"/>
    </location>
</feature>
<gene>
    <name evidence="2" type="primary">LOC107780644</name>
</gene>
<dbReference type="CDD" id="cd09272">
    <property type="entry name" value="RNase_HI_RT_Ty1"/>
    <property type="match status" value="1"/>
</dbReference>
<accession>A0A1S3YWZ5</accession>
<organism evidence="2">
    <name type="scientific">Nicotiana tabacum</name>
    <name type="common">Common tobacco</name>
    <dbReference type="NCBI Taxonomy" id="4097"/>
    <lineage>
        <taxon>Eukaryota</taxon>
        <taxon>Viridiplantae</taxon>
        <taxon>Streptophyta</taxon>
        <taxon>Embryophyta</taxon>
        <taxon>Tracheophyta</taxon>
        <taxon>Spermatophyta</taxon>
        <taxon>Magnoliopsida</taxon>
        <taxon>eudicotyledons</taxon>
        <taxon>Gunneridae</taxon>
        <taxon>Pentapetalae</taxon>
        <taxon>asterids</taxon>
        <taxon>lamiids</taxon>
        <taxon>Solanales</taxon>
        <taxon>Solanaceae</taxon>
        <taxon>Nicotianoideae</taxon>
        <taxon>Nicotianeae</taxon>
        <taxon>Nicotiana</taxon>
    </lineage>
</organism>
<dbReference type="InterPro" id="IPR013103">
    <property type="entry name" value="RVT_2"/>
</dbReference>
<dbReference type="OrthoDB" id="414945at2759"/>
<dbReference type="Pfam" id="PF07727">
    <property type="entry name" value="RVT_2"/>
    <property type="match status" value="1"/>
</dbReference>
<dbReference type="STRING" id="4097.A0A1S3YWZ5"/>
<evidence type="ECO:0000259" key="1">
    <source>
        <dbReference type="Pfam" id="PF07727"/>
    </source>
</evidence>
<sequence length="230" mass="25768">MGYSSSLNDYSLFSKITPSSTVFIAVYVDDILLVGNDTSELDSIKSFLDNQFKIKDLGSIHYFLGLEVSHLPQGLLVNQHKYLKELLTEFHCDSASLVVTSLDMSIMLTPTSGDPLADASPYRRLIRKLNFLQHTRPDISFSVQHLSQFLNAPRTAHMKSVTGYYVTLGDSPVTWKFKKQPTVSLSSAEAEYRALRKNVAELTWLVRLLADLGLSISAPIPPNSFRPKRL</sequence>
<reference evidence="2" key="1">
    <citation type="submission" date="2025-08" db="UniProtKB">
        <authorList>
            <consortium name="RefSeq"/>
        </authorList>
    </citation>
    <scope>IDENTIFICATION</scope>
</reference>
<dbReference type="RefSeq" id="XP_016456693.1">
    <property type="nucleotide sequence ID" value="XM_016601207.1"/>
</dbReference>
<dbReference type="PANTHER" id="PTHR11439">
    <property type="entry name" value="GAG-POL-RELATED RETROTRANSPOSON"/>
    <property type="match status" value="1"/>
</dbReference>
<dbReference type="PANTHER" id="PTHR11439:SF470">
    <property type="entry name" value="CYSTEINE-RICH RLK (RECEPTOR-LIKE PROTEIN KINASE) 8"/>
    <property type="match status" value="1"/>
</dbReference>
<protein>
    <submittedName>
        <fullName evidence="2">Uncharacterized mitochondrial protein AtMg00810-like</fullName>
    </submittedName>
</protein>
<dbReference type="SUPFAM" id="SSF56672">
    <property type="entry name" value="DNA/RNA polymerases"/>
    <property type="match status" value="1"/>
</dbReference>
<dbReference type="KEGG" id="nta:107780644"/>
<dbReference type="InterPro" id="IPR043502">
    <property type="entry name" value="DNA/RNA_pol_sf"/>
</dbReference>
<dbReference type="AlphaFoldDB" id="A0A1S3YWZ5"/>
<proteinExistence type="predicted"/>
<name>A0A1S3YWZ5_TOBAC</name>
<dbReference type="PaxDb" id="4097-A0A1S3YWZ5"/>
<evidence type="ECO:0000313" key="2">
    <source>
        <dbReference type="RefSeq" id="XP_016456693.1"/>
    </source>
</evidence>